<dbReference type="InterPro" id="IPR036736">
    <property type="entry name" value="ACP-like_sf"/>
</dbReference>
<dbReference type="InterPro" id="IPR009081">
    <property type="entry name" value="PP-bd_ACP"/>
</dbReference>
<keyword evidence="4 7" id="KW-0276">Fatty acid metabolism</keyword>
<proteinExistence type="inferred from homology"/>
<keyword evidence="2 7" id="KW-0444">Lipid biosynthesis</keyword>
<evidence type="ECO:0000256" key="8">
    <source>
        <dbReference type="SAM" id="Coils"/>
    </source>
</evidence>
<sequence length="541" mass="61840">MNESENEYQLKILDMAANFCLDKIATPTDENLRFMESNVDKIVWDVATQIYQQSGFQADLARVRNIVISRLENIRYQIQLEAERKAAEAKRLAELQKQAEPKAVEEAKRLSELQKQAEQKAVEEAKRLSELQKQAERKAVEEAKRLSELQEQAEQKATGEVKREPELQEQAERKAVEKTKREAELKAEIFLQLRRVLAEESGVDEEDVNLDSHLADDLGLDDTYGLEIYGLFMAIGEEFEIEISDEDIEKIGFTVRELFDYLYQKINDTTEIGKLEAKRLAKLREQVERKVAKAKGLDELRKQTEGKLAEAQRLAKLREQAEGKLAEAKRLAELREQAEQKAAEQAKCEAELQEQAERKAAEEAKRLDELQKQAEQQAVEEAKRLSELQKQAEQKAVEEAKRLSELQKQAEQQAAEEAKHLSELKAEIFLKLKEILVEELGVDAEQVNLDSHLADDLGADGLDGWELSIAIENEFEIEIPDGEAEKIGLFSYYKTNSSPNRLWLVSTSESFQLPNYCPPTLTVGELLDYIYQKINDTTKTK</sequence>
<gene>
    <name evidence="7" type="primary">acpP</name>
    <name evidence="11" type="ORF">VB854_04345</name>
</gene>
<evidence type="ECO:0000313" key="11">
    <source>
        <dbReference type="EMBL" id="MEA5518177.1"/>
    </source>
</evidence>
<dbReference type="Gene3D" id="1.10.1200.10">
    <property type="entry name" value="ACP-like"/>
    <property type="match status" value="2"/>
</dbReference>
<keyword evidence="6 7" id="KW-0275">Fatty acid biosynthesis</keyword>
<dbReference type="PANTHER" id="PTHR20863:SF76">
    <property type="entry name" value="CARRIER DOMAIN-CONTAINING PROTEIN"/>
    <property type="match status" value="1"/>
</dbReference>
<organism evidence="11 12">
    <name type="scientific">Limnoraphis robusta CCNP1315</name>
    <dbReference type="NCBI Taxonomy" id="3110306"/>
    <lineage>
        <taxon>Bacteria</taxon>
        <taxon>Bacillati</taxon>
        <taxon>Cyanobacteriota</taxon>
        <taxon>Cyanophyceae</taxon>
        <taxon>Oscillatoriophycideae</taxon>
        <taxon>Oscillatoriales</taxon>
        <taxon>Sirenicapillariaceae</taxon>
        <taxon>Limnoraphis</taxon>
    </lineage>
</organism>
<comment type="function">
    <text evidence="7">Carrier of the growing fatty acid chain in fatty acid biosynthesis.</text>
</comment>
<keyword evidence="5 7" id="KW-0443">Lipid metabolism</keyword>
<evidence type="ECO:0000256" key="9">
    <source>
        <dbReference type="SAM" id="MobiDB-lite"/>
    </source>
</evidence>
<keyword evidence="1 7" id="KW-0596">Phosphopantetheine</keyword>
<reference evidence="11 12" key="1">
    <citation type="submission" date="2023-12" db="EMBL/GenBank/DDBJ databases">
        <title>Baltic Sea Cyanobacteria.</title>
        <authorList>
            <person name="Delbaje E."/>
            <person name="Fewer D.P."/>
            <person name="Shishido T.K."/>
        </authorList>
    </citation>
    <scope>NUCLEOTIDE SEQUENCE [LARGE SCALE GENOMIC DNA]</scope>
    <source>
        <strain evidence="11 12">CCNP 1315</strain>
    </source>
</reference>
<evidence type="ECO:0000256" key="7">
    <source>
        <dbReference type="HAMAP-Rule" id="MF_01217"/>
    </source>
</evidence>
<keyword evidence="3 7" id="KW-0597">Phosphoprotein</keyword>
<dbReference type="HAMAP" id="MF_01217">
    <property type="entry name" value="Acyl_carrier"/>
    <property type="match status" value="1"/>
</dbReference>
<keyword evidence="8" id="KW-0175">Coiled coil</keyword>
<dbReference type="Proteomes" id="UP001301728">
    <property type="component" value="Unassembled WGS sequence"/>
</dbReference>
<dbReference type="PROSITE" id="PS50075">
    <property type="entry name" value="CARRIER"/>
    <property type="match status" value="2"/>
</dbReference>
<evidence type="ECO:0000256" key="6">
    <source>
        <dbReference type="ARBA" id="ARBA00023160"/>
    </source>
</evidence>
<comment type="pathway">
    <text evidence="7">Lipid metabolism; fatty acid biosynthesis.</text>
</comment>
<feature type="domain" description="Carrier" evidence="10">
    <location>
        <begin position="187"/>
        <end position="266"/>
    </location>
</feature>
<feature type="coiled-coil region" evidence="8">
    <location>
        <begin position="277"/>
        <end position="427"/>
    </location>
</feature>
<comment type="similarity">
    <text evidence="7">Belongs to the acyl carrier protein (ACP) family.</text>
</comment>
<dbReference type="EMBL" id="JAYGHT010000007">
    <property type="protein sequence ID" value="MEA5518177.1"/>
    <property type="molecule type" value="Genomic_DNA"/>
</dbReference>
<evidence type="ECO:0000256" key="1">
    <source>
        <dbReference type="ARBA" id="ARBA00022450"/>
    </source>
</evidence>
<comment type="caution">
    <text evidence="7">Lacks conserved residue(s) required for the propagation of feature annotation.</text>
</comment>
<dbReference type="InterPro" id="IPR003231">
    <property type="entry name" value="ACP"/>
</dbReference>
<protein>
    <recommendedName>
        <fullName evidence="7">Acyl carrier protein</fullName>
        <shortName evidence="7">ACP</shortName>
    </recommendedName>
</protein>
<comment type="PTM">
    <text evidence="7">4'-phosphopantetheine is transferred from CoA to a specific serine of apo-ACP by AcpS. This modification is essential for activity because fatty acids are bound in thioester linkage to the sulfhydryl of the prosthetic group.</text>
</comment>
<evidence type="ECO:0000256" key="3">
    <source>
        <dbReference type="ARBA" id="ARBA00022553"/>
    </source>
</evidence>
<dbReference type="Pfam" id="PF00550">
    <property type="entry name" value="PP-binding"/>
    <property type="match status" value="2"/>
</dbReference>
<evidence type="ECO:0000259" key="10">
    <source>
        <dbReference type="PROSITE" id="PS50075"/>
    </source>
</evidence>
<comment type="caution">
    <text evidence="11">The sequence shown here is derived from an EMBL/GenBank/DDBJ whole genome shotgun (WGS) entry which is preliminary data.</text>
</comment>
<dbReference type="NCBIfam" id="NF002148">
    <property type="entry name" value="PRK00982.1-2"/>
    <property type="match status" value="1"/>
</dbReference>
<feature type="domain" description="Carrier" evidence="10">
    <location>
        <begin position="426"/>
        <end position="510"/>
    </location>
</feature>
<name>A0ABU5TTE8_9CYAN</name>
<feature type="region of interest" description="Disordered" evidence="9">
    <location>
        <begin position="149"/>
        <end position="178"/>
    </location>
</feature>
<keyword evidence="7" id="KW-0963">Cytoplasm</keyword>
<evidence type="ECO:0000313" key="12">
    <source>
        <dbReference type="Proteomes" id="UP001301728"/>
    </source>
</evidence>
<evidence type="ECO:0000256" key="5">
    <source>
        <dbReference type="ARBA" id="ARBA00023098"/>
    </source>
</evidence>
<dbReference type="SUPFAM" id="SSF47336">
    <property type="entry name" value="ACP-like"/>
    <property type="match status" value="2"/>
</dbReference>
<dbReference type="PANTHER" id="PTHR20863">
    <property type="entry name" value="ACYL CARRIER PROTEIN"/>
    <property type="match status" value="1"/>
</dbReference>
<comment type="subcellular location">
    <subcellularLocation>
        <location evidence="7">Cytoplasm</location>
    </subcellularLocation>
</comment>
<evidence type="ECO:0000256" key="2">
    <source>
        <dbReference type="ARBA" id="ARBA00022516"/>
    </source>
</evidence>
<accession>A0ABU5TTE8</accession>
<keyword evidence="12" id="KW-1185">Reference proteome</keyword>
<evidence type="ECO:0000256" key="4">
    <source>
        <dbReference type="ARBA" id="ARBA00022832"/>
    </source>
</evidence>